<sequence>MHCRTKHSTGQITTMISADCTRLDMAAGFFHIIWTGPIEIIIGDDYAQCFVRKLMFAQHSQPRIFCLGRSGRTHLWNSSSMSPLPILWCTHSDFESQQAVMVHRMIQARRSTVQLTDKRVRLLQEILQGIRVLVLFVSSRAGARLARFLYS</sequence>
<dbReference type="AlphaFoldDB" id="L8WID2"/>
<dbReference type="GO" id="GO:0005524">
    <property type="term" value="F:ATP binding"/>
    <property type="evidence" value="ECO:0007669"/>
    <property type="project" value="InterPro"/>
</dbReference>
<dbReference type="STRING" id="983506.L8WID2"/>
<dbReference type="Proteomes" id="UP000011668">
    <property type="component" value="Unassembled WGS sequence"/>
</dbReference>
<evidence type="ECO:0000256" key="3">
    <source>
        <dbReference type="ARBA" id="ARBA00023136"/>
    </source>
</evidence>
<comment type="caution">
    <text evidence="4">The sequence shown here is derived from an EMBL/GenBank/DDBJ whole genome shotgun (WGS) entry which is preliminary data.</text>
</comment>
<name>L8WID2_THACA</name>
<keyword evidence="1 4" id="KW-0812">Transmembrane</keyword>
<evidence type="ECO:0000256" key="2">
    <source>
        <dbReference type="ARBA" id="ARBA00022989"/>
    </source>
</evidence>
<dbReference type="EMBL" id="AFRT01004251">
    <property type="protein sequence ID" value="ELU36119.1"/>
    <property type="molecule type" value="Genomic_DNA"/>
</dbReference>
<reference evidence="4 5" key="1">
    <citation type="journal article" date="2013" name="Nat. Commun.">
        <title>The evolution and pathogenic mechanisms of the rice sheath blight pathogen.</title>
        <authorList>
            <person name="Zheng A."/>
            <person name="Lin R."/>
            <person name="Xu L."/>
            <person name="Qin P."/>
            <person name="Tang C."/>
            <person name="Ai P."/>
            <person name="Zhang D."/>
            <person name="Liu Y."/>
            <person name="Sun Z."/>
            <person name="Feng H."/>
            <person name="Wang Y."/>
            <person name="Chen Y."/>
            <person name="Liang X."/>
            <person name="Fu R."/>
            <person name="Li Q."/>
            <person name="Zhang J."/>
            <person name="Yu X."/>
            <person name="Xie Z."/>
            <person name="Ding L."/>
            <person name="Guan P."/>
            <person name="Tang J."/>
            <person name="Liang Y."/>
            <person name="Wang S."/>
            <person name="Deng Q."/>
            <person name="Li S."/>
            <person name="Zhu J."/>
            <person name="Wang L."/>
            <person name="Liu H."/>
            <person name="Li P."/>
        </authorList>
    </citation>
    <scope>NUCLEOTIDE SEQUENCE [LARGE SCALE GENOMIC DNA]</scope>
    <source>
        <strain evidence="5">AG-1 IA</strain>
    </source>
</reference>
<keyword evidence="3" id="KW-0472">Membrane</keyword>
<protein>
    <submittedName>
        <fullName evidence="4">ABC transporter transmembrane region domain-containing protein</fullName>
    </submittedName>
</protein>
<organism evidence="4 5">
    <name type="scientific">Thanatephorus cucumeris (strain AG1-IA)</name>
    <name type="common">Rice sheath blight fungus</name>
    <name type="synonym">Rhizoctonia solani</name>
    <dbReference type="NCBI Taxonomy" id="983506"/>
    <lineage>
        <taxon>Eukaryota</taxon>
        <taxon>Fungi</taxon>
        <taxon>Dikarya</taxon>
        <taxon>Basidiomycota</taxon>
        <taxon>Agaricomycotina</taxon>
        <taxon>Agaricomycetes</taxon>
        <taxon>Cantharellales</taxon>
        <taxon>Ceratobasidiaceae</taxon>
        <taxon>Rhizoctonia</taxon>
        <taxon>Rhizoctonia solani AG-1</taxon>
    </lineage>
</organism>
<evidence type="ECO:0000313" key="4">
    <source>
        <dbReference type="EMBL" id="ELU36119.1"/>
    </source>
</evidence>
<evidence type="ECO:0000313" key="5">
    <source>
        <dbReference type="Proteomes" id="UP000011668"/>
    </source>
</evidence>
<dbReference type="HOGENOM" id="CLU_1732720_0_0_1"/>
<keyword evidence="2" id="KW-1133">Transmembrane helix</keyword>
<keyword evidence="5" id="KW-1185">Reference proteome</keyword>
<dbReference type="InterPro" id="IPR036640">
    <property type="entry name" value="ABC1_TM_sf"/>
</dbReference>
<dbReference type="GO" id="GO:0016020">
    <property type="term" value="C:membrane"/>
    <property type="evidence" value="ECO:0007669"/>
    <property type="project" value="InterPro"/>
</dbReference>
<accession>L8WID2</accession>
<proteinExistence type="predicted"/>
<gene>
    <name evidence="4" type="ORF">AG1IA_09851</name>
</gene>
<dbReference type="OrthoDB" id="6500128at2759"/>
<dbReference type="Gene3D" id="1.20.1560.10">
    <property type="entry name" value="ABC transporter type 1, transmembrane domain"/>
    <property type="match status" value="1"/>
</dbReference>
<evidence type="ECO:0000256" key="1">
    <source>
        <dbReference type="ARBA" id="ARBA00022692"/>
    </source>
</evidence>